<dbReference type="InterPro" id="IPR031584">
    <property type="entry name" value="Put_ABC_export"/>
</dbReference>
<dbReference type="RefSeq" id="WP_106134287.1">
    <property type="nucleotide sequence ID" value="NZ_PVTR01000008.1"/>
</dbReference>
<feature type="transmembrane region" description="Helical" evidence="1">
    <location>
        <begin position="27"/>
        <end position="44"/>
    </location>
</feature>
<evidence type="ECO:0000313" key="2">
    <source>
        <dbReference type="EMBL" id="PRY86549.1"/>
    </source>
</evidence>
<feature type="transmembrane region" description="Helical" evidence="1">
    <location>
        <begin position="514"/>
        <end position="534"/>
    </location>
</feature>
<dbReference type="Proteomes" id="UP000238157">
    <property type="component" value="Unassembled WGS sequence"/>
</dbReference>
<evidence type="ECO:0000256" key="1">
    <source>
        <dbReference type="SAM" id="Phobius"/>
    </source>
</evidence>
<comment type="caution">
    <text evidence="2">The sequence shown here is derived from an EMBL/GenBank/DDBJ whole genome shotgun (WGS) entry which is preliminary data.</text>
</comment>
<dbReference type="Pfam" id="PF16962">
    <property type="entry name" value="ABC_export"/>
    <property type="match status" value="1"/>
</dbReference>
<feature type="transmembrane region" description="Helical" evidence="1">
    <location>
        <begin position="423"/>
        <end position="441"/>
    </location>
</feature>
<keyword evidence="1" id="KW-0472">Membrane</keyword>
<dbReference type="AlphaFoldDB" id="A0A2T0WIL9"/>
<feature type="transmembrane region" description="Helical" evidence="1">
    <location>
        <begin position="373"/>
        <end position="391"/>
    </location>
</feature>
<sequence length="546" mass="61930">MNEFRLLFRKDIFVLINNIKLILKNPLRLLPYVFVLGYFSFFYFRRSNKKAEINTDQLEELQGVAEELATPNFAALNITGGLTLIALVFLMFQLYKATKKNISFFSMADVNLLFTGPVAPHKILIYYMIRSIFPALGGSLLFIIYSTAQLNDVFDLNTGNVLIMAIGLTLFFFILSPIRFLVYTLNTKYDILEYVKGGVFGLGIVLAGMIIIPGLMAEQFWQGMFAWIGAPWFDFFPLVGWSRAILTYLGHENLWIVAGFVTVYLLTFVLIVQQVIAHAGHYYEDVLESTQSKEEVKEKARKSQASESAGSLNTKKKLDLPNFGVGATALYWRNYVHSSRQDFHPLFGLYGLLLSALAIVFAVLSHFDWFSHQVIYGYMGLLIFIYFFAGMGRTNIGDMKKPFFILIPDSWSKKFWNMIKLDVYQTLIFSMILIVPTVLIAKLSWGLIILFPLVMQFFYLTGFGITLVTHVGFEEGWDRKLIRPLIIGGVAFFGILPSLAAGLFTFIISQKVVYAFLGLSLGMSIVTAVMLHLTMDIISKVEFKEA</sequence>
<organism evidence="2 3">
    <name type="scientific">Mongoliibacter ruber</name>
    <dbReference type="NCBI Taxonomy" id="1750599"/>
    <lineage>
        <taxon>Bacteria</taxon>
        <taxon>Pseudomonadati</taxon>
        <taxon>Bacteroidota</taxon>
        <taxon>Cytophagia</taxon>
        <taxon>Cytophagales</taxon>
        <taxon>Cyclobacteriaceae</taxon>
        <taxon>Mongoliibacter</taxon>
    </lineage>
</organism>
<name>A0A2T0WIL9_9BACT</name>
<feature type="transmembrane region" description="Helical" evidence="1">
    <location>
        <begin position="224"/>
        <end position="242"/>
    </location>
</feature>
<feature type="transmembrane region" description="Helical" evidence="1">
    <location>
        <begin position="73"/>
        <end position="95"/>
    </location>
</feature>
<keyword evidence="1" id="KW-0812">Transmembrane</keyword>
<feature type="transmembrane region" description="Helical" evidence="1">
    <location>
        <begin position="160"/>
        <end position="182"/>
    </location>
</feature>
<feature type="transmembrane region" description="Helical" evidence="1">
    <location>
        <begin position="194"/>
        <end position="212"/>
    </location>
</feature>
<keyword evidence="1" id="KW-1133">Transmembrane helix</keyword>
<evidence type="ECO:0000313" key="3">
    <source>
        <dbReference type="Proteomes" id="UP000238157"/>
    </source>
</evidence>
<protein>
    <submittedName>
        <fullName evidence="2">Putative ABC exporter</fullName>
    </submittedName>
</protein>
<reference evidence="2 3" key="1">
    <citation type="submission" date="2018-03" db="EMBL/GenBank/DDBJ databases">
        <title>Genomic Encyclopedia of Archaeal and Bacterial Type Strains, Phase II (KMG-II): from individual species to whole genera.</title>
        <authorList>
            <person name="Goeker M."/>
        </authorList>
    </citation>
    <scope>NUCLEOTIDE SEQUENCE [LARGE SCALE GENOMIC DNA]</scope>
    <source>
        <strain evidence="2 3">DSM 27929</strain>
    </source>
</reference>
<dbReference type="EMBL" id="PVTR01000008">
    <property type="protein sequence ID" value="PRY86549.1"/>
    <property type="molecule type" value="Genomic_DNA"/>
</dbReference>
<accession>A0A2T0WIL9</accession>
<proteinExistence type="predicted"/>
<gene>
    <name evidence="2" type="ORF">CLW00_10836</name>
</gene>
<feature type="transmembrane region" description="Helical" evidence="1">
    <location>
        <begin position="254"/>
        <end position="272"/>
    </location>
</feature>
<feature type="transmembrane region" description="Helical" evidence="1">
    <location>
        <begin position="485"/>
        <end position="508"/>
    </location>
</feature>
<feature type="transmembrane region" description="Helical" evidence="1">
    <location>
        <begin position="447"/>
        <end position="473"/>
    </location>
</feature>
<dbReference type="OrthoDB" id="816862at2"/>
<feature type="transmembrane region" description="Helical" evidence="1">
    <location>
        <begin position="347"/>
        <end position="367"/>
    </location>
</feature>
<keyword evidence="3" id="KW-1185">Reference proteome</keyword>
<feature type="transmembrane region" description="Helical" evidence="1">
    <location>
        <begin position="125"/>
        <end position="148"/>
    </location>
</feature>